<gene>
    <name evidence="10" type="ORF">PRELSG_1211700</name>
</gene>
<evidence type="ECO:0000256" key="6">
    <source>
        <dbReference type="ARBA" id="ARBA00022989"/>
    </source>
</evidence>
<evidence type="ECO:0008006" key="12">
    <source>
        <dbReference type="Google" id="ProtNLM"/>
    </source>
</evidence>
<dbReference type="GO" id="GO:0005484">
    <property type="term" value="F:SNAP receptor activity"/>
    <property type="evidence" value="ECO:0007669"/>
    <property type="project" value="TreeGrafter"/>
</dbReference>
<reference evidence="10 11" key="1">
    <citation type="submission" date="2015-04" db="EMBL/GenBank/DDBJ databases">
        <authorList>
            <consortium name="Pathogen Informatics"/>
        </authorList>
    </citation>
    <scope>NUCLEOTIDE SEQUENCE [LARGE SCALE GENOMIC DNA]</scope>
    <source>
        <strain evidence="10 11">SGS1</strain>
    </source>
</reference>
<evidence type="ECO:0000256" key="8">
    <source>
        <dbReference type="ARBA" id="ARBA00023136"/>
    </source>
</evidence>
<dbReference type="GO" id="GO:0031201">
    <property type="term" value="C:SNARE complex"/>
    <property type="evidence" value="ECO:0007669"/>
    <property type="project" value="TreeGrafter"/>
</dbReference>
<keyword evidence="6 9" id="KW-1133">Transmembrane helix</keyword>
<keyword evidence="3" id="KW-0813">Transport</keyword>
<evidence type="ECO:0000313" key="10">
    <source>
        <dbReference type="EMBL" id="CRH01233.1"/>
    </source>
</evidence>
<sequence length="238" mass="28757">MRKNYSVLDDNEKLNDYDDNVSYREYKKNIRNLQINFEKILSELKESINLYEINTKKRNENDIYEFISNNKKKIEELENLHKNGIQNLDIMRNYFSKNSTYSLEIARYLSIFDKFKIQLQSIKNTFDKIHLNCNIYIKKESNKFVNNNEINQVFKERSALEFSLNELDNMISIGEHTKNKLKSQNYNIIQHIKKINQLNSYLPQIQKILKKIKYYNLKRIIILSVTISLCIFFFFIFK</sequence>
<keyword evidence="5" id="KW-0653">Protein transport</keyword>
<dbReference type="GO" id="GO:0006888">
    <property type="term" value="P:endoplasmic reticulum to Golgi vesicle-mediated transport"/>
    <property type="evidence" value="ECO:0007669"/>
    <property type="project" value="InterPro"/>
</dbReference>
<keyword evidence="11" id="KW-1185">Reference proteome</keyword>
<dbReference type="VEuPathDB" id="PlasmoDB:PRELSG_1211700"/>
<evidence type="ECO:0000256" key="5">
    <source>
        <dbReference type="ARBA" id="ARBA00022927"/>
    </source>
</evidence>
<keyword evidence="7" id="KW-0333">Golgi apparatus</keyword>
<evidence type="ECO:0000313" key="11">
    <source>
        <dbReference type="Proteomes" id="UP000220158"/>
    </source>
</evidence>
<dbReference type="OrthoDB" id="377411at2759"/>
<dbReference type="GO" id="GO:0006906">
    <property type="term" value="P:vesicle fusion"/>
    <property type="evidence" value="ECO:0007669"/>
    <property type="project" value="TreeGrafter"/>
</dbReference>
<accession>A0A1J1HCC9</accession>
<evidence type="ECO:0000256" key="9">
    <source>
        <dbReference type="SAM" id="Phobius"/>
    </source>
</evidence>
<dbReference type="OMA" id="MISIGEH"/>
<dbReference type="InterPro" id="IPR023601">
    <property type="entry name" value="Golgi_SNAP_su1"/>
</dbReference>
<dbReference type="GeneID" id="39737361"/>
<keyword evidence="8 9" id="KW-0472">Membrane</keyword>
<comment type="similarity">
    <text evidence="2">Belongs to the GOSR1 family.</text>
</comment>
<dbReference type="GO" id="GO:0048219">
    <property type="term" value="P:inter-Golgi cisterna vesicle-mediated transport"/>
    <property type="evidence" value="ECO:0007669"/>
    <property type="project" value="TreeGrafter"/>
</dbReference>
<proteinExistence type="inferred from homology"/>
<feature type="transmembrane region" description="Helical" evidence="9">
    <location>
        <begin position="220"/>
        <end position="237"/>
    </location>
</feature>
<evidence type="ECO:0000256" key="1">
    <source>
        <dbReference type="ARBA" id="ARBA00004409"/>
    </source>
</evidence>
<name>A0A1J1HCC9_PLARL</name>
<evidence type="ECO:0000256" key="3">
    <source>
        <dbReference type="ARBA" id="ARBA00022448"/>
    </source>
</evidence>
<comment type="subcellular location">
    <subcellularLocation>
        <location evidence="1">Golgi apparatus membrane</location>
        <topology evidence="1">Single-pass type IV membrane protein</topology>
    </subcellularLocation>
</comment>
<dbReference type="PANTHER" id="PTHR21094">
    <property type="entry name" value="GOS-28 SNARE- RELATED"/>
    <property type="match status" value="1"/>
</dbReference>
<dbReference type="EMBL" id="LN835307">
    <property type="protein sequence ID" value="CRH01233.1"/>
    <property type="molecule type" value="Genomic_DNA"/>
</dbReference>
<organism evidence="10 11">
    <name type="scientific">Plasmodium relictum</name>
    <dbReference type="NCBI Taxonomy" id="85471"/>
    <lineage>
        <taxon>Eukaryota</taxon>
        <taxon>Sar</taxon>
        <taxon>Alveolata</taxon>
        <taxon>Apicomplexa</taxon>
        <taxon>Aconoidasida</taxon>
        <taxon>Haemosporida</taxon>
        <taxon>Plasmodiidae</taxon>
        <taxon>Plasmodium</taxon>
        <taxon>Plasmodium (Haemamoeba)</taxon>
    </lineage>
</organism>
<dbReference type="GO" id="GO:0005801">
    <property type="term" value="C:cis-Golgi network"/>
    <property type="evidence" value="ECO:0007669"/>
    <property type="project" value="InterPro"/>
</dbReference>
<evidence type="ECO:0000256" key="2">
    <source>
        <dbReference type="ARBA" id="ARBA00008473"/>
    </source>
</evidence>
<dbReference type="RefSeq" id="XP_028534234.1">
    <property type="nucleotide sequence ID" value="XM_028677891.1"/>
</dbReference>
<dbReference type="KEGG" id="prel:PRELSG_1211700"/>
<keyword evidence="4 9" id="KW-0812">Transmembrane</keyword>
<protein>
    <recommendedName>
        <fullName evidence="12">SNARE protein</fullName>
    </recommendedName>
</protein>
<dbReference type="AlphaFoldDB" id="A0A1J1HCC9"/>
<dbReference type="Gene3D" id="1.20.58.2220">
    <property type="entry name" value="Formin, FH2 domain"/>
    <property type="match status" value="1"/>
</dbReference>
<evidence type="ECO:0000256" key="7">
    <source>
        <dbReference type="ARBA" id="ARBA00023034"/>
    </source>
</evidence>
<dbReference type="Pfam" id="PF12352">
    <property type="entry name" value="V-SNARE_C"/>
    <property type="match status" value="1"/>
</dbReference>
<dbReference type="PANTHER" id="PTHR21094:SF2">
    <property type="entry name" value="GOLGI SNAP RECEPTOR COMPLEX MEMBER 1"/>
    <property type="match status" value="1"/>
</dbReference>
<evidence type="ECO:0000256" key="4">
    <source>
        <dbReference type="ARBA" id="ARBA00022692"/>
    </source>
</evidence>
<dbReference type="GO" id="GO:0005797">
    <property type="term" value="C:Golgi medial cisterna"/>
    <property type="evidence" value="ECO:0007669"/>
    <property type="project" value="TreeGrafter"/>
</dbReference>
<dbReference type="GO" id="GO:0015031">
    <property type="term" value="P:protein transport"/>
    <property type="evidence" value="ECO:0007669"/>
    <property type="project" value="UniProtKB-KW"/>
</dbReference>
<dbReference type="GO" id="GO:0000139">
    <property type="term" value="C:Golgi membrane"/>
    <property type="evidence" value="ECO:0007669"/>
    <property type="project" value="UniProtKB-SubCell"/>
</dbReference>
<dbReference type="InterPro" id="IPR042201">
    <property type="entry name" value="FH2_Formin_sf"/>
</dbReference>
<dbReference type="Proteomes" id="UP000220158">
    <property type="component" value="Chromosome 12"/>
</dbReference>